<dbReference type="PRINTS" id="PR00070">
    <property type="entry name" value="DHFR"/>
</dbReference>
<accession>A0AAV5MBU4</accession>
<dbReference type="GO" id="GO:0016740">
    <property type="term" value="F:transferase activity"/>
    <property type="evidence" value="ECO:0007669"/>
    <property type="project" value="UniProtKB-KW"/>
</dbReference>
<dbReference type="CDD" id="cd00209">
    <property type="entry name" value="DHFR"/>
    <property type="match status" value="1"/>
</dbReference>
<evidence type="ECO:0000256" key="3">
    <source>
        <dbReference type="ARBA" id="ARBA00022563"/>
    </source>
</evidence>
<proteinExistence type="inferred from homology"/>
<feature type="domain" description="DHFR" evidence="8">
    <location>
        <begin position="17"/>
        <end position="194"/>
    </location>
</feature>
<evidence type="ECO:0000259" key="8">
    <source>
        <dbReference type="PROSITE" id="PS51330"/>
    </source>
</evidence>
<gene>
    <name evidence="9" type="ORF">SLEP1_g53896</name>
</gene>
<dbReference type="GO" id="GO:0046452">
    <property type="term" value="P:dihydrofolate metabolic process"/>
    <property type="evidence" value="ECO:0007669"/>
    <property type="project" value="TreeGrafter"/>
</dbReference>
<protein>
    <recommendedName>
        <fullName evidence="2">dihydrofolate reductase</fullName>
        <ecNumber evidence="2">1.5.1.3</ecNumber>
    </recommendedName>
</protein>
<dbReference type="PANTHER" id="PTHR48069">
    <property type="entry name" value="DIHYDROFOLATE REDUCTASE"/>
    <property type="match status" value="1"/>
</dbReference>
<dbReference type="Proteomes" id="UP001054252">
    <property type="component" value="Unassembled WGS sequence"/>
</dbReference>
<keyword evidence="4" id="KW-0808">Transferase</keyword>
<dbReference type="GO" id="GO:0050661">
    <property type="term" value="F:NADP binding"/>
    <property type="evidence" value="ECO:0007669"/>
    <property type="project" value="InterPro"/>
</dbReference>
<dbReference type="GO" id="GO:0004146">
    <property type="term" value="F:dihydrofolate reductase activity"/>
    <property type="evidence" value="ECO:0007669"/>
    <property type="project" value="UniProtKB-EC"/>
</dbReference>
<dbReference type="GO" id="GO:0046654">
    <property type="term" value="P:tetrahydrofolate biosynthetic process"/>
    <property type="evidence" value="ECO:0007669"/>
    <property type="project" value="InterPro"/>
</dbReference>
<dbReference type="EMBL" id="BPVZ01000219">
    <property type="protein sequence ID" value="GKV46937.1"/>
    <property type="molecule type" value="Genomic_DNA"/>
</dbReference>
<evidence type="ECO:0000256" key="7">
    <source>
        <dbReference type="RuleBase" id="RU004474"/>
    </source>
</evidence>
<reference evidence="9 10" key="1">
    <citation type="journal article" date="2021" name="Commun. Biol.">
        <title>The genome of Shorea leprosula (Dipterocarpaceae) highlights the ecological relevance of drought in aseasonal tropical rainforests.</title>
        <authorList>
            <person name="Ng K.K.S."/>
            <person name="Kobayashi M.J."/>
            <person name="Fawcett J.A."/>
            <person name="Hatakeyama M."/>
            <person name="Paape T."/>
            <person name="Ng C.H."/>
            <person name="Ang C.C."/>
            <person name="Tnah L.H."/>
            <person name="Lee C.T."/>
            <person name="Nishiyama T."/>
            <person name="Sese J."/>
            <person name="O'Brien M.J."/>
            <person name="Copetti D."/>
            <person name="Mohd Noor M.I."/>
            <person name="Ong R.C."/>
            <person name="Putra M."/>
            <person name="Sireger I.Z."/>
            <person name="Indrioko S."/>
            <person name="Kosugi Y."/>
            <person name="Izuno A."/>
            <person name="Isagi Y."/>
            <person name="Lee S.L."/>
            <person name="Shimizu K.K."/>
        </authorList>
    </citation>
    <scope>NUCLEOTIDE SEQUENCE [LARGE SCALE GENOMIC DNA]</scope>
    <source>
        <strain evidence="9">214</strain>
    </source>
</reference>
<dbReference type="InterPro" id="IPR001796">
    <property type="entry name" value="DHFR_dom"/>
</dbReference>
<dbReference type="AlphaFoldDB" id="A0AAV5MBU4"/>
<name>A0AAV5MBU4_9ROSI</name>
<evidence type="ECO:0000313" key="10">
    <source>
        <dbReference type="Proteomes" id="UP001054252"/>
    </source>
</evidence>
<dbReference type="InterPro" id="IPR023451">
    <property type="entry name" value="Thymidate_synth/dCMP_Mease_dom"/>
</dbReference>
<dbReference type="InterPro" id="IPR024072">
    <property type="entry name" value="DHFR-like_dom_sf"/>
</dbReference>
<dbReference type="SUPFAM" id="SSF53597">
    <property type="entry name" value="Dihydrofolate reductase-like"/>
    <property type="match status" value="1"/>
</dbReference>
<dbReference type="Pfam" id="PF00186">
    <property type="entry name" value="DHFR_1"/>
    <property type="match status" value="1"/>
</dbReference>
<dbReference type="GO" id="GO:0046655">
    <property type="term" value="P:folic acid metabolic process"/>
    <property type="evidence" value="ECO:0007669"/>
    <property type="project" value="TreeGrafter"/>
</dbReference>
<dbReference type="EC" id="1.5.1.3" evidence="2"/>
<keyword evidence="3" id="KW-0554">One-carbon metabolism</keyword>
<evidence type="ECO:0000256" key="4">
    <source>
        <dbReference type="ARBA" id="ARBA00022679"/>
    </source>
</evidence>
<organism evidence="9 10">
    <name type="scientific">Rubroshorea leprosula</name>
    <dbReference type="NCBI Taxonomy" id="152421"/>
    <lineage>
        <taxon>Eukaryota</taxon>
        <taxon>Viridiplantae</taxon>
        <taxon>Streptophyta</taxon>
        <taxon>Embryophyta</taxon>
        <taxon>Tracheophyta</taxon>
        <taxon>Spermatophyta</taxon>
        <taxon>Magnoliopsida</taxon>
        <taxon>eudicotyledons</taxon>
        <taxon>Gunneridae</taxon>
        <taxon>Pentapetalae</taxon>
        <taxon>rosids</taxon>
        <taxon>malvids</taxon>
        <taxon>Malvales</taxon>
        <taxon>Dipterocarpaceae</taxon>
        <taxon>Rubroshorea</taxon>
    </lineage>
</organism>
<keyword evidence="5" id="KW-0521">NADP</keyword>
<evidence type="ECO:0000256" key="6">
    <source>
        <dbReference type="ARBA" id="ARBA00023002"/>
    </source>
</evidence>
<dbReference type="InterPro" id="IPR036926">
    <property type="entry name" value="Thymidate_synth/dCMP_Mease_sf"/>
</dbReference>
<evidence type="ECO:0000256" key="5">
    <source>
        <dbReference type="ARBA" id="ARBA00022857"/>
    </source>
</evidence>
<dbReference type="InterPro" id="IPR012259">
    <property type="entry name" value="DHFR"/>
</dbReference>
<keyword evidence="10" id="KW-1185">Reference proteome</keyword>
<dbReference type="InterPro" id="IPR017925">
    <property type="entry name" value="DHFR_CS"/>
</dbReference>
<sequence length="296" mass="32846">MVGEISSGFSDCDVRRTYQVVVAATRDMGIGKDGKLPWRLPSDLKFFKELTLTTSDPWKKNAVVMGRRTWESIPPEYRPLPGRLNVVLTRSGSSDVGTGENLVSCRSFPAALQLLAKAPYCLSVETVFVIGGGQLLREALNAQGCEAIHITEIGTSIDCDTFIPAIDFSCFQPWYSSAPLVENNIPFSFVTYARVRNSATASLTINGEMKSNGSSNSDNFDIKKFDFLPKMIFERHDEYKYLRLVQEIISSGTQKDDRANTSSLSIFGCQLRFNLHKSFPLLTTKIMIQHTGTLSG</sequence>
<keyword evidence="6" id="KW-0560">Oxidoreductase</keyword>
<evidence type="ECO:0000256" key="1">
    <source>
        <dbReference type="ARBA" id="ARBA00004903"/>
    </source>
</evidence>
<evidence type="ECO:0000256" key="2">
    <source>
        <dbReference type="ARBA" id="ARBA00012856"/>
    </source>
</evidence>
<comment type="caution">
    <text evidence="9">The sequence shown here is derived from an EMBL/GenBank/DDBJ whole genome shotgun (WGS) entry which is preliminary data.</text>
</comment>
<dbReference type="SUPFAM" id="SSF55831">
    <property type="entry name" value="Thymidylate synthase/dCMP hydroxymethylase"/>
    <property type="match status" value="1"/>
</dbReference>
<dbReference type="PROSITE" id="PS51330">
    <property type="entry name" value="DHFR_2"/>
    <property type="match status" value="1"/>
</dbReference>
<dbReference type="Pfam" id="PF00303">
    <property type="entry name" value="Thymidylat_synt"/>
    <property type="match status" value="1"/>
</dbReference>
<evidence type="ECO:0000313" key="9">
    <source>
        <dbReference type="EMBL" id="GKV46937.1"/>
    </source>
</evidence>
<dbReference type="Gene3D" id="3.40.430.10">
    <property type="entry name" value="Dihydrofolate Reductase, subunit A"/>
    <property type="match status" value="1"/>
</dbReference>
<comment type="similarity">
    <text evidence="7">Belongs to the dihydrofolate reductase family.</text>
</comment>
<dbReference type="GO" id="GO:0005739">
    <property type="term" value="C:mitochondrion"/>
    <property type="evidence" value="ECO:0007669"/>
    <property type="project" value="TreeGrafter"/>
</dbReference>
<dbReference type="PANTHER" id="PTHR48069:SF3">
    <property type="entry name" value="DIHYDROFOLATE REDUCTASE"/>
    <property type="match status" value="1"/>
</dbReference>
<dbReference type="GO" id="GO:0006730">
    <property type="term" value="P:one-carbon metabolic process"/>
    <property type="evidence" value="ECO:0007669"/>
    <property type="project" value="UniProtKB-KW"/>
</dbReference>
<dbReference type="PROSITE" id="PS00075">
    <property type="entry name" value="DHFR_1"/>
    <property type="match status" value="1"/>
</dbReference>
<dbReference type="Gene3D" id="3.30.572.10">
    <property type="entry name" value="Thymidylate synthase/dCMP hydroxymethylase domain"/>
    <property type="match status" value="1"/>
</dbReference>
<comment type="pathway">
    <text evidence="1">Cofactor biosynthesis; tetrahydrofolate biosynthesis; 5,6,7,8-tetrahydrofolate from 7,8-dihydrofolate: step 1/1.</text>
</comment>